<sequence length="242" mass="27687">MVTNVTMTQEMLQELLAGVLAKTTLEDTSPIRSLDGTFVDCKSRFGGDIKECVNAFIDAISVYKDCARISDTNALLGLPMLLDGNAAIWWQGTKRSNPTWTQAIESLRHAFGRSQPPYQIYRELFSKEQGKEPTDVFINKTRALLAKLPSTDEPIPIKSQIDMIYGILHSRIRRNIPRDSFDTFELLITKARALECNFFDHIESQKIINEKNEEKFKNFLLFYHRKGSPCSSFCCTKVSWIY</sequence>
<dbReference type="AlphaFoldDB" id="A0ABD1E6F7"/>
<dbReference type="Pfam" id="PF03732">
    <property type="entry name" value="Retrotrans_gag"/>
    <property type="match status" value="1"/>
</dbReference>
<gene>
    <name evidence="2" type="ORF">ABEB36_012975</name>
</gene>
<evidence type="ECO:0000259" key="1">
    <source>
        <dbReference type="Pfam" id="PF03732"/>
    </source>
</evidence>
<feature type="domain" description="Retrotransposon gag" evidence="1">
    <location>
        <begin position="79"/>
        <end position="153"/>
    </location>
</feature>
<reference evidence="2 3" key="1">
    <citation type="submission" date="2024-05" db="EMBL/GenBank/DDBJ databases">
        <title>Genetic variation in Jamaican populations of the coffee berry borer (Hypothenemus hampei).</title>
        <authorList>
            <person name="Errbii M."/>
            <person name="Myrie A."/>
        </authorList>
    </citation>
    <scope>NUCLEOTIDE SEQUENCE [LARGE SCALE GENOMIC DNA]</scope>
    <source>
        <strain evidence="2">JA-Hopewell-2020-01-JO</strain>
        <tissue evidence="2">Whole body</tissue>
    </source>
</reference>
<keyword evidence="3" id="KW-1185">Reference proteome</keyword>
<dbReference type="InterPro" id="IPR005162">
    <property type="entry name" value="Retrotrans_gag_dom"/>
</dbReference>
<evidence type="ECO:0000313" key="2">
    <source>
        <dbReference type="EMBL" id="KAL1490248.1"/>
    </source>
</evidence>
<comment type="caution">
    <text evidence="2">The sequence shown here is derived from an EMBL/GenBank/DDBJ whole genome shotgun (WGS) entry which is preliminary data.</text>
</comment>
<name>A0ABD1E6F7_HYPHA</name>
<protein>
    <recommendedName>
        <fullName evidence="1">Retrotransposon gag domain-containing protein</fullName>
    </recommendedName>
</protein>
<dbReference type="EMBL" id="JBDJPC010000010">
    <property type="protein sequence ID" value="KAL1490248.1"/>
    <property type="molecule type" value="Genomic_DNA"/>
</dbReference>
<accession>A0ABD1E6F7</accession>
<proteinExistence type="predicted"/>
<organism evidence="2 3">
    <name type="scientific">Hypothenemus hampei</name>
    <name type="common">Coffee berry borer</name>
    <dbReference type="NCBI Taxonomy" id="57062"/>
    <lineage>
        <taxon>Eukaryota</taxon>
        <taxon>Metazoa</taxon>
        <taxon>Ecdysozoa</taxon>
        <taxon>Arthropoda</taxon>
        <taxon>Hexapoda</taxon>
        <taxon>Insecta</taxon>
        <taxon>Pterygota</taxon>
        <taxon>Neoptera</taxon>
        <taxon>Endopterygota</taxon>
        <taxon>Coleoptera</taxon>
        <taxon>Polyphaga</taxon>
        <taxon>Cucujiformia</taxon>
        <taxon>Curculionidae</taxon>
        <taxon>Scolytinae</taxon>
        <taxon>Hypothenemus</taxon>
    </lineage>
</organism>
<dbReference type="Proteomes" id="UP001566132">
    <property type="component" value="Unassembled WGS sequence"/>
</dbReference>
<evidence type="ECO:0000313" key="3">
    <source>
        <dbReference type="Proteomes" id="UP001566132"/>
    </source>
</evidence>